<dbReference type="PANTHER" id="PTHR37809:SF1">
    <property type="entry name" value="RIBOSOMAL PROTEIN S12 METHYLTHIOTRANSFERASE ACCESSORY FACTOR YCAO"/>
    <property type="match status" value="1"/>
</dbReference>
<dbReference type="Gene3D" id="3.30.1330.230">
    <property type="match status" value="1"/>
</dbReference>
<dbReference type="InterPro" id="IPR027624">
    <property type="entry name" value="TOMM_cyclo_SagD"/>
</dbReference>
<dbReference type="PROSITE" id="PS51664">
    <property type="entry name" value="YCAO"/>
    <property type="match status" value="1"/>
</dbReference>
<dbReference type="Gene3D" id="3.30.160.660">
    <property type="match status" value="1"/>
</dbReference>
<dbReference type="Pfam" id="PF02624">
    <property type="entry name" value="YcaO"/>
    <property type="match status" value="1"/>
</dbReference>
<accession>A0ABY5CZD0</accession>
<dbReference type="NCBIfam" id="TIGR03604">
    <property type="entry name" value="TOMM_cyclo_SagD"/>
    <property type="match status" value="1"/>
</dbReference>
<gene>
    <name evidence="2" type="ORF">NE857_17945</name>
</gene>
<dbReference type="InterPro" id="IPR003776">
    <property type="entry name" value="YcaO-like_dom"/>
</dbReference>
<dbReference type="RefSeq" id="WP_254416816.1">
    <property type="nucleotide sequence ID" value="NZ_BAAAJB010000003.1"/>
</dbReference>
<evidence type="ECO:0000313" key="3">
    <source>
        <dbReference type="Proteomes" id="UP001055940"/>
    </source>
</evidence>
<evidence type="ECO:0000313" key="2">
    <source>
        <dbReference type="EMBL" id="USY17237.1"/>
    </source>
</evidence>
<dbReference type="EMBL" id="CP099837">
    <property type="protein sequence ID" value="USY17237.1"/>
    <property type="molecule type" value="Genomic_DNA"/>
</dbReference>
<dbReference type="Gene3D" id="3.30.40.250">
    <property type="match status" value="1"/>
</dbReference>
<name>A0ABY5CZD0_9ACTN</name>
<sequence>MIPATTAAAADERTTDHARLVDPRTGLVRSIVDFPMPPRFPRGLIARGADVANSLDPATWHADRAAVGSAFHDAEAAELAAIGEAVERYCGNFVPEGLRRASFAELRAEGTAAVDPHDLTLYSRRQYATPGFPLVPFTRNLPVRWVPGHDMVDGTPTLVPASLVYCNYHWGERKHTEPRTNGVIYAGIAAGPDRAFAEAAALEELVERDATAVWWLSGAPATGIDVSGSVALQQALVTAAEDPGVRYHFFAIPTGFDAAVVGCLLDDTENQIIGAGFACRTDPEAAALKALSEAVGTWFYSTGILDPDGSIWAAIRAGALDARAYKAHRADRRYLDDFRDDYRDVIDLGAQMQFYLDPRARVYAERMYAPPRTVPVAELGRWEPRDRRAHYLKQVAERGMRAYSVDVTTPDVAMAGLHVSRVVVPELYTNAPASLPYLGGTRLYEEPAERGWLPAPVSENELFLAPIPHV</sequence>
<evidence type="ECO:0000259" key="1">
    <source>
        <dbReference type="PROSITE" id="PS51664"/>
    </source>
</evidence>
<reference evidence="2" key="1">
    <citation type="submission" date="2022-06" db="EMBL/GenBank/DDBJ databases">
        <authorList>
            <person name="Ping M."/>
        </authorList>
    </citation>
    <scope>NUCLEOTIDE SEQUENCE</scope>
    <source>
        <strain evidence="2">JCM11759T</strain>
    </source>
</reference>
<dbReference type="Proteomes" id="UP001055940">
    <property type="component" value="Chromosome"/>
</dbReference>
<keyword evidence="3" id="KW-1185">Reference proteome</keyword>
<proteinExistence type="predicted"/>
<dbReference type="PANTHER" id="PTHR37809">
    <property type="entry name" value="RIBOSOMAL PROTEIN S12 METHYLTHIOTRANSFERASE ACCESSORY FACTOR YCAO"/>
    <property type="match status" value="1"/>
</dbReference>
<feature type="domain" description="YcaO" evidence="1">
    <location>
        <begin position="68"/>
        <end position="468"/>
    </location>
</feature>
<organism evidence="2 3">
    <name type="scientific">Nocardiopsis exhalans</name>
    <dbReference type="NCBI Taxonomy" id="163604"/>
    <lineage>
        <taxon>Bacteria</taxon>
        <taxon>Bacillati</taxon>
        <taxon>Actinomycetota</taxon>
        <taxon>Actinomycetes</taxon>
        <taxon>Streptosporangiales</taxon>
        <taxon>Nocardiopsidaceae</taxon>
        <taxon>Nocardiopsis</taxon>
    </lineage>
</organism>
<protein>
    <submittedName>
        <fullName evidence="2">YcaO-like family protein</fullName>
    </submittedName>
</protein>